<dbReference type="AlphaFoldDB" id="A0A5N6ZKC6"/>
<proteinExistence type="predicted"/>
<dbReference type="Proteomes" id="UP000327118">
    <property type="component" value="Unassembled WGS sequence"/>
</dbReference>
<keyword evidence="1" id="KW-1133">Transmembrane helix</keyword>
<keyword evidence="3" id="KW-1185">Reference proteome</keyword>
<evidence type="ECO:0000313" key="2">
    <source>
        <dbReference type="EMBL" id="KAE8356610.1"/>
    </source>
</evidence>
<reference evidence="3" key="1">
    <citation type="submission" date="2019-04" db="EMBL/GenBank/DDBJ databases">
        <title>Friends and foes A comparative genomics studyof 23 Aspergillus species from section Flavi.</title>
        <authorList>
            <consortium name="DOE Joint Genome Institute"/>
            <person name="Kjaerbolling I."/>
            <person name="Vesth T."/>
            <person name="Frisvad J.C."/>
            <person name="Nybo J.L."/>
            <person name="Theobald S."/>
            <person name="Kildgaard S."/>
            <person name="Isbrandt T."/>
            <person name="Kuo A."/>
            <person name="Sato A."/>
            <person name="Lyhne E.K."/>
            <person name="Kogle M.E."/>
            <person name="Wiebenga A."/>
            <person name="Kun R.S."/>
            <person name="Lubbers R.J."/>
            <person name="Makela M.R."/>
            <person name="Barry K."/>
            <person name="Chovatia M."/>
            <person name="Clum A."/>
            <person name="Daum C."/>
            <person name="Haridas S."/>
            <person name="He G."/>
            <person name="LaButti K."/>
            <person name="Lipzen A."/>
            <person name="Mondo S."/>
            <person name="Riley R."/>
            <person name="Salamov A."/>
            <person name="Simmons B.A."/>
            <person name="Magnuson J.K."/>
            <person name="Henrissat B."/>
            <person name="Mortensen U.H."/>
            <person name="Larsen T.O."/>
            <person name="Devries R.P."/>
            <person name="Grigoriev I.V."/>
            <person name="Machida M."/>
            <person name="Baker S.E."/>
            <person name="Andersen M.R."/>
        </authorList>
    </citation>
    <scope>NUCLEOTIDE SEQUENCE [LARGE SCALE GENOMIC DNA]</scope>
    <source>
        <strain evidence="3">CBS 553.77</strain>
    </source>
</reference>
<feature type="transmembrane region" description="Helical" evidence="1">
    <location>
        <begin position="15"/>
        <end position="34"/>
    </location>
</feature>
<evidence type="ECO:0000313" key="3">
    <source>
        <dbReference type="Proteomes" id="UP000327118"/>
    </source>
</evidence>
<evidence type="ECO:0000256" key="1">
    <source>
        <dbReference type="SAM" id="Phobius"/>
    </source>
</evidence>
<sequence>MVRDGDPTYLLVNTLLFYLFLIFPFDSFVVGGMVSTRDRSPDNWNSRMDSNLTIGRGSVPFSVVPWISRLNISTD</sequence>
<gene>
    <name evidence="2" type="ORF">BDV28DRAFT_126607</name>
</gene>
<keyword evidence="1" id="KW-0472">Membrane</keyword>
<accession>A0A5N6ZKC6</accession>
<keyword evidence="1" id="KW-0812">Transmembrane</keyword>
<protein>
    <submittedName>
        <fullName evidence="2">Uncharacterized protein</fullName>
    </submittedName>
</protein>
<dbReference type="EMBL" id="ML739036">
    <property type="protein sequence ID" value="KAE8356610.1"/>
    <property type="molecule type" value="Genomic_DNA"/>
</dbReference>
<name>A0A5N6ZKC6_9EURO</name>
<organism evidence="2 3">
    <name type="scientific">Aspergillus coremiiformis</name>
    <dbReference type="NCBI Taxonomy" id="138285"/>
    <lineage>
        <taxon>Eukaryota</taxon>
        <taxon>Fungi</taxon>
        <taxon>Dikarya</taxon>
        <taxon>Ascomycota</taxon>
        <taxon>Pezizomycotina</taxon>
        <taxon>Eurotiomycetes</taxon>
        <taxon>Eurotiomycetidae</taxon>
        <taxon>Eurotiales</taxon>
        <taxon>Aspergillaceae</taxon>
        <taxon>Aspergillus</taxon>
        <taxon>Aspergillus subgen. Circumdati</taxon>
    </lineage>
</organism>